<evidence type="ECO:0000256" key="4">
    <source>
        <dbReference type="ARBA" id="ARBA00022692"/>
    </source>
</evidence>
<dbReference type="RefSeq" id="XP_007518457.2">
    <property type="nucleotide sequence ID" value="XM_007518395.3"/>
</dbReference>
<dbReference type="FunCoup" id="A0A1S2ZF73">
    <property type="interactions" value="191"/>
</dbReference>
<evidence type="ECO:0000256" key="6">
    <source>
        <dbReference type="ARBA" id="ARBA00023040"/>
    </source>
</evidence>
<dbReference type="Gene3D" id="1.20.1070.10">
    <property type="entry name" value="Rhodopsin 7-helix transmembrane proteins"/>
    <property type="match status" value="1"/>
</dbReference>
<keyword evidence="7 15" id="KW-0472">Membrane</keyword>
<keyword evidence="10" id="KW-0325">Glycoprotein</keyword>
<evidence type="ECO:0000313" key="18">
    <source>
        <dbReference type="RefSeq" id="XP_007518457.2"/>
    </source>
</evidence>
<proteinExistence type="predicted"/>
<dbReference type="InterPro" id="IPR000276">
    <property type="entry name" value="GPCR_Rhodpsn"/>
</dbReference>
<dbReference type="CTD" id="2693"/>
<evidence type="ECO:0000256" key="12">
    <source>
        <dbReference type="ARBA" id="ARBA00032291"/>
    </source>
</evidence>
<keyword evidence="5 15" id="KW-1133">Transmembrane helix</keyword>
<accession>A0A1S2ZF73</accession>
<dbReference type="Proteomes" id="UP001652624">
    <property type="component" value="Chromosome 14"/>
</dbReference>
<protein>
    <recommendedName>
        <fullName evidence="2">Growth hormone secretagogue receptor type 1</fullName>
    </recommendedName>
    <alternativeName>
        <fullName evidence="13">GH-releasing peptide receptor</fullName>
    </alternativeName>
    <alternativeName>
        <fullName evidence="12">Ghrelin receptor</fullName>
    </alternativeName>
</protein>
<keyword evidence="17" id="KW-1185">Reference proteome</keyword>
<dbReference type="SUPFAM" id="SSF81321">
    <property type="entry name" value="Family A G protein-coupled receptor-like"/>
    <property type="match status" value="1"/>
</dbReference>
<feature type="transmembrane region" description="Helical" evidence="15">
    <location>
        <begin position="107"/>
        <end position="128"/>
    </location>
</feature>
<feature type="transmembrane region" description="Helical" evidence="15">
    <location>
        <begin position="31"/>
        <end position="57"/>
    </location>
</feature>
<evidence type="ECO:0000256" key="8">
    <source>
        <dbReference type="ARBA" id="ARBA00023157"/>
    </source>
</evidence>
<keyword evidence="9 18" id="KW-0675">Receptor</keyword>
<sequence length="353" mass="38556">MWNATPPDAPWWPRAANESGWVGPALFPAPLLAGVTAACAALLAVGTAGNALTVLAAWRFRELRTATNLQLCSLAAADLLVLLGMPLDLARLWHFRPWRLGASACKLFQFVGEACTYAAALTVTALSAQRYCAICRPLRARALLTRGRAKGLLLAVWALAASGAAPVLLLVGVEHEPGADPRATAECRATDFAVRSGLLRAMLWVSSAFFFLPLLCLSVLYALVGRTLWRRRRGRAGAALRGRGHGHTVGMLAVVVFAFILCWLPFHVGRYLFFKSFEPGSLEIAQISQYCNLVSFVLFYLSAAINPILYNIMSKRYRVAVLRLLGFEPFTPRKLSTMKDETSPAWTESSMNT</sequence>
<dbReference type="GO" id="GO:0009755">
    <property type="term" value="P:hormone-mediated signaling pathway"/>
    <property type="evidence" value="ECO:0007669"/>
    <property type="project" value="TreeGrafter"/>
</dbReference>
<keyword evidence="6" id="KW-0297">G-protein coupled receptor</keyword>
<feature type="transmembrane region" description="Helical" evidence="15">
    <location>
        <begin position="287"/>
        <end position="309"/>
    </location>
</feature>
<dbReference type="PANTHER" id="PTHR24243">
    <property type="entry name" value="G-PROTEIN COUPLED RECEPTOR"/>
    <property type="match status" value="1"/>
</dbReference>
<dbReference type="PRINTS" id="PR01417">
    <property type="entry name" value="GHSRECEPTOR"/>
</dbReference>
<feature type="transmembrane region" description="Helical" evidence="15">
    <location>
        <begin position="149"/>
        <end position="171"/>
    </location>
</feature>
<evidence type="ECO:0000256" key="2">
    <source>
        <dbReference type="ARBA" id="ARBA00018726"/>
    </source>
</evidence>
<dbReference type="PROSITE" id="PS50262">
    <property type="entry name" value="G_PROTEIN_RECEP_F1_2"/>
    <property type="match status" value="1"/>
</dbReference>
<feature type="transmembrane region" description="Helical" evidence="15">
    <location>
        <begin position="69"/>
        <end position="87"/>
    </location>
</feature>
<gene>
    <name evidence="18" type="primary">GHSR</name>
</gene>
<evidence type="ECO:0000313" key="17">
    <source>
        <dbReference type="Proteomes" id="UP001652624"/>
    </source>
</evidence>
<organism evidence="17 18">
    <name type="scientific">Erinaceus europaeus</name>
    <name type="common">Western European hedgehog</name>
    <dbReference type="NCBI Taxonomy" id="9365"/>
    <lineage>
        <taxon>Eukaryota</taxon>
        <taxon>Metazoa</taxon>
        <taxon>Chordata</taxon>
        <taxon>Craniata</taxon>
        <taxon>Vertebrata</taxon>
        <taxon>Euteleostomi</taxon>
        <taxon>Mammalia</taxon>
        <taxon>Eutheria</taxon>
        <taxon>Laurasiatheria</taxon>
        <taxon>Eulipotyphla</taxon>
        <taxon>Erinaceidae</taxon>
        <taxon>Erinaceinae</taxon>
        <taxon>Erinaceus</taxon>
    </lineage>
</organism>
<dbReference type="OrthoDB" id="10011262at2759"/>
<dbReference type="PANTHER" id="PTHR24243:SF7">
    <property type="entry name" value="GROWTH HORMONE SECRETAGOGUE RECEPTOR TYPE 1"/>
    <property type="match status" value="1"/>
</dbReference>
<dbReference type="InParanoid" id="A0A1S2ZF73"/>
<comment type="subcellular location">
    <subcellularLocation>
        <location evidence="1">Cell membrane</location>
        <topology evidence="1">Multi-pass membrane protein</topology>
    </subcellularLocation>
</comment>
<dbReference type="InterPro" id="IPR017452">
    <property type="entry name" value="GPCR_Rhodpsn_7TM"/>
</dbReference>
<evidence type="ECO:0000256" key="3">
    <source>
        <dbReference type="ARBA" id="ARBA00022475"/>
    </source>
</evidence>
<dbReference type="Pfam" id="PF00001">
    <property type="entry name" value="7tm_1"/>
    <property type="match status" value="1"/>
</dbReference>
<keyword evidence="4 15" id="KW-0812">Transmembrane</keyword>
<keyword evidence="3" id="KW-1003">Cell membrane</keyword>
<evidence type="ECO:0000256" key="15">
    <source>
        <dbReference type="SAM" id="Phobius"/>
    </source>
</evidence>
<dbReference type="eggNOG" id="KOG3656">
    <property type="taxonomic scope" value="Eukaryota"/>
</dbReference>
<dbReference type="GO" id="GO:0001616">
    <property type="term" value="F:growth hormone secretagogue receptor activity"/>
    <property type="evidence" value="ECO:0007669"/>
    <property type="project" value="TreeGrafter"/>
</dbReference>
<name>A0A1S2ZF73_ERIEU</name>
<evidence type="ECO:0000256" key="9">
    <source>
        <dbReference type="ARBA" id="ARBA00023170"/>
    </source>
</evidence>
<evidence type="ECO:0000256" key="14">
    <source>
        <dbReference type="ARBA" id="ARBA00056988"/>
    </source>
</evidence>
<evidence type="ECO:0000256" key="1">
    <source>
        <dbReference type="ARBA" id="ARBA00004651"/>
    </source>
</evidence>
<feature type="transmembrane region" description="Helical" evidence="15">
    <location>
        <begin position="245"/>
        <end position="267"/>
    </location>
</feature>
<evidence type="ECO:0000256" key="5">
    <source>
        <dbReference type="ARBA" id="ARBA00022989"/>
    </source>
</evidence>
<evidence type="ECO:0000259" key="16">
    <source>
        <dbReference type="PROSITE" id="PS50262"/>
    </source>
</evidence>
<comment type="function">
    <text evidence="14">Receptor for ghrelin, coupled to G-alpha-11 proteins. Stimulates growth hormone secretion. Also binds other growth hormone releasing peptides (GHRP) (e.g. Met-enkephalin and GHRP-6) as well as non-peptide, low molecular weight secretagogues (e.g. L-692,429, MK-0677, adenosine).</text>
</comment>
<dbReference type="GO" id="GO:0005886">
    <property type="term" value="C:plasma membrane"/>
    <property type="evidence" value="ECO:0007669"/>
    <property type="project" value="UniProtKB-SubCell"/>
</dbReference>
<evidence type="ECO:0000256" key="7">
    <source>
        <dbReference type="ARBA" id="ARBA00023136"/>
    </source>
</evidence>
<keyword evidence="8" id="KW-1015">Disulfide bond</keyword>
<dbReference type="InterPro" id="IPR003905">
    <property type="entry name" value="GHS-R/MTLR"/>
</dbReference>
<keyword evidence="11" id="KW-0807">Transducer</keyword>
<evidence type="ECO:0000256" key="10">
    <source>
        <dbReference type="ARBA" id="ARBA00023180"/>
    </source>
</evidence>
<dbReference type="AlphaFoldDB" id="A0A1S2ZF73"/>
<evidence type="ECO:0000256" key="11">
    <source>
        <dbReference type="ARBA" id="ARBA00023224"/>
    </source>
</evidence>
<dbReference type="PRINTS" id="PR00237">
    <property type="entry name" value="GPCRRHODOPSN"/>
</dbReference>
<evidence type="ECO:0000256" key="13">
    <source>
        <dbReference type="ARBA" id="ARBA00033151"/>
    </source>
</evidence>
<feature type="domain" description="G-protein coupled receptors family 1 profile" evidence="16">
    <location>
        <begin position="49"/>
        <end position="310"/>
    </location>
</feature>
<reference evidence="18" key="1">
    <citation type="submission" date="2025-08" db="UniProtKB">
        <authorList>
            <consortium name="RefSeq"/>
        </authorList>
    </citation>
    <scope>IDENTIFICATION</scope>
</reference>
<dbReference type="GeneID" id="103109341"/>
<feature type="transmembrane region" description="Helical" evidence="15">
    <location>
        <begin position="201"/>
        <end position="224"/>
    </location>
</feature>